<gene>
    <name evidence="8" type="ORF">ODALV1_LOCUS27078</name>
</gene>
<comment type="cofactor">
    <cofactor evidence="1">
        <name>Mg(2+)</name>
        <dbReference type="ChEBI" id="CHEBI:18420"/>
    </cofactor>
</comment>
<evidence type="ECO:0000313" key="8">
    <source>
        <dbReference type="EMBL" id="CAL8137777.1"/>
    </source>
</evidence>
<dbReference type="PANTHER" id="PTHR11525">
    <property type="entry name" value="FARNESYL-PYROPHOSPHATE SYNTHETASE"/>
    <property type="match status" value="1"/>
</dbReference>
<evidence type="ECO:0000313" key="9">
    <source>
        <dbReference type="Proteomes" id="UP001642540"/>
    </source>
</evidence>
<dbReference type="EMBL" id="CAXLJM020000119">
    <property type="protein sequence ID" value="CAL8137777.1"/>
    <property type="molecule type" value="Genomic_DNA"/>
</dbReference>
<protein>
    <recommendedName>
        <fullName evidence="6">Farnesyl pyrophosphate synthase</fullName>
    </recommendedName>
</protein>
<dbReference type="InterPro" id="IPR000092">
    <property type="entry name" value="Polyprenyl_synt"/>
</dbReference>
<keyword evidence="9" id="KW-1185">Reference proteome</keyword>
<comment type="pathway">
    <text evidence="5">Pheromone biosynthesis.</text>
</comment>
<dbReference type="InterPro" id="IPR033749">
    <property type="entry name" value="Polyprenyl_synt_CS"/>
</dbReference>
<keyword evidence="2 7" id="KW-0808">Transferase</keyword>
<evidence type="ECO:0000256" key="1">
    <source>
        <dbReference type="ARBA" id="ARBA00001946"/>
    </source>
</evidence>
<dbReference type="InterPro" id="IPR039702">
    <property type="entry name" value="FPS1-like"/>
</dbReference>
<dbReference type="PANTHER" id="PTHR11525:SF0">
    <property type="entry name" value="FARNESYL PYROPHOSPHATE SYNTHASE"/>
    <property type="match status" value="1"/>
</dbReference>
<sequence>MDQSSIRRGVPCWYLVDELGLDAVNDAFLLEHVAYELINMHFRNTRYYSDLLDLFLDMARKTAFGQCLDTLTGRKLKFEEYTMERYETTVKNKTSITTFYFPVAIAAIISNVDYQMFLDKLEEIAVNLGLLFQVLDDYLDCFGSSAETGKDGTDIQNGKCSWLFVRSKELCSVDQLSELYENYGQQDELKIARVLKIYEALNMSKLVHEFTENTIKSTVKLIEQFENVDLKFLFYQPLERFAKQLNTELSTFLV</sequence>
<accession>A0ABP1RWN8</accession>
<comment type="caution">
    <text evidence="8">The sequence shown here is derived from an EMBL/GenBank/DDBJ whole genome shotgun (WGS) entry which is preliminary data.</text>
</comment>
<dbReference type="PROSITE" id="PS00444">
    <property type="entry name" value="POLYPRENYL_SYNTHASE_2"/>
    <property type="match status" value="1"/>
</dbReference>
<keyword evidence="4" id="KW-0460">Magnesium</keyword>
<evidence type="ECO:0000256" key="4">
    <source>
        <dbReference type="ARBA" id="ARBA00022842"/>
    </source>
</evidence>
<evidence type="ECO:0000256" key="5">
    <source>
        <dbReference type="ARBA" id="ARBA00033740"/>
    </source>
</evidence>
<name>A0ABP1RWN8_9HEXA</name>
<comment type="similarity">
    <text evidence="7">Belongs to the FPP/GGPP synthase family.</text>
</comment>
<dbReference type="Gene3D" id="1.10.600.10">
    <property type="entry name" value="Farnesyl Diphosphate Synthase"/>
    <property type="match status" value="1"/>
</dbReference>
<evidence type="ECO:0000256" key="3">
    <source>
        <dbReference type="ARBA" id="ARBA00022723"/>
    </source>
</evidence>
<dbReference type="Proteomes" id="UP001642540">
    <property type="component" value="Unassembled WGS sequence"/>
</dbReference>
<reference evidence="8 9" key="1">
    <citation type="submission" date="2024-08" db="EMBL/GenBank/DDBJ databases">
        <authorList>
            <person name="Cucini C."/>
            <person name="Frati F."/>
        </authorList>
    </citation>
    <scope>NUCLEOTIDE SEQUENCE [LARGE SCALE GENOMIC DNA]</scope>
</reference>
<evidence type="ECO:0000256" key="6">
    <source>
        <dbReference type="ARBA" id="ARBA00034546"/>
    </source>
</evidence>
<dbReference type="Pfam" id="PF00348">
    <property type="entry name" value="polyprenyl_synt"/>
    <property type="match status" value="1"/>
</dbReference>
<proteinExistence type="inferred from homology"/>
<organism evidence="8 9">
    <name type="scientific">Orchesella dallaii</name>
    <dbReference type="NCBI Taxonomy" id="48710"/>
    <lineage>
        <taxon>Eukaryota</taxon>
        <taxon>Metazoa</taxon>
        <taxon>Ecdysozoa</taxon>
        <taxon>Arthropoda</taxon>
        <taxon>Hexapoda</taxon>
        <taxon>Collembola</taxon>
        <taxon>Entomobryomorpha</taxon>
        <taxon>Entomobryoidea</taxon>
        <taxon>Orchesellidae</taxon>
        <taxon>Orchesellinae</taxon>
        <taxon>Orchesella</taxon>
    </lineage>
</organism>
<dbReference type="InterPro" id="IPR008949">
    <property type="entry name" value="Isoprenoid_synthase_dom_sf"/>
</dbReference>
<evidence type="ECO:0000256" key="7">
    <source>
        <dbReference type="RuleBase" id="RU004466"/>
    </source>
</evidence>
<dbReference type="SUPFAM" id="SSF48576">
    <property type="entry name" value="Terpenoid synthases"/>
    <property type="match status" value="1"/>
</dbReference>
<evidence type="ECO:0000256" key="2">
    <source>
        <dbReference type="ARBA" id="ARBA00022679"/>
    </source>
</evidence>
<keyword evidence="3" id="KW-0479">Metal-binding</keyword>